<evidence type="ECO:0000256" key="11">
    <source>
        <dbReference type="NCBIfam" id="TIGR00550"/>
    </source>
</evidence>
<dbReference type="GO" id="GO:0051539">
    <property type="term" value="F:4 iron, 4 sulfur cluster binding"/>
    <property type="evidence" value="ECO:0007669"/>
    <property type="project" value="UniProtKB-KW"/>
</dbReference>
<dbReference type="InterPro" id="IPR003473">
    <property type="entry name" value="NadA"/>
</dbReference>
<keyword evidence="10" id="KW-0411">Iron-sulfur</keyword>
<dbReference type="GO" id="GO:0034628">
    <property type="term" value="P:'de novo' NAD+ biosynthetic process from L-aspartate"/>
    <property type="evidence" value="ECO:0007669"/>
    <property type="project" value="TreeGrafter"/>
</dbReference>
<keyword evidence="9" id="KW-0408">Iron</keyword>
<dbReference type="NCBIfam" id="TIGR00550">
    <property type="entry name" value="nadA"/>
    <property type="match status" value="1"/>
</dbReference>
<reference evidence="12" key="1">
    <citation type="submission" date="2017-07" db="EMBL/GenBank/DDBJ databases">
        <title>The cable genome - Insights into the physiology and evolution of filamentous bacteria capable of sulfide oxidation via long distance electron transfer.</title>
        <authorList>
            <person name="Thorup C."/>
            <person name="Bjerg J.T."/>
            <person name="Schreiber L."/>
            <person name="Nielsen L.P."/>
            <person name="Kjeldsen K.U."/>
            <person name="Boesen T."/>
            <person name="Boggild A."/>
            <person name="Meysman F."/>
            <person name="Geelhoed J."/>
            <person name="Schramm A."/>
        </authorList>
    </citation>
    <scope>NUCLEOTIDE SEQUENCE [LARGE SCALE GENOMIC DNA]</scope>
    <source>
        <strain evidence="12">GS</strain>
    </source>
</reference>
<dbReference type="NCBIfam" id="NF006878">
    <property type="entry name" value="PRK09375.1-2"/>
    <property type="match status" value="1"/>
</dbReference>
<dbReference type="PANTHER" id="PTHR30573:SF0">
    <property type="entry name" value="QUINOLINATE SYNTHASE, CHLOROPLASTIC"/>
    <property type="match status" value="1"/>
</dbReference>
<comment type="cofactor">
    <cofactor evidence="1">
        <name>[4Fe-4S] cluster</name>
        <dbReference type="ChEBI" id="CHEBI:49883"/>
    </cofactor>
</comment>
<dbReference type="AlphaFoldDB" id="A0A521G4X9"/>
<evidence type="ECO:0000256" key="8">
    <source>
        <dbReference type="ARBA" id="ARBA00022723"/>
    </source>
</evidence>
<dbReference type="GO" id="GO:0008987">
    <property type="term" value="F:quinolinate synthetase A activity"/>
    <property type="evidence" value="ECO:0007669"/>
    <property type="project" value="UniProtKB-UniRule"/>
</dbReference>
<evidence type="ECO:0000256" key="4">
    <source>
        <dbReference type="ARBA" id="ARBA00022485"/>
    </source>
</evidence>
<organism evidence="12 13">
    <name type="scientific">Candidatus Electronema aureum</name>
    <dbReference type="NCBI Taxonomy" id="2005002"/>
    <lineage>
        <taxon>Bacteria</taxon>
        <taxon>Pseudomonadati</taxon>
        <taxon>Thermodesulfobacteriota</taxon>
        <taxon>Desulfobulbia</taxon>
        <taxon>Desulfobulbales</taxon>
        <taxon>Desulfobulbaceae</taxon>
        <taxon>Candidatus Electronema</taxon>
    </lineage>
</organism>
<name>A0A521G4X9_9BACT</name>
<gene>
    <name evidence="12" type="ORF">CDV28_102204</name>
</gene>
<dbReference type="Gene3D" id="3.40.50.10800">
    <property type="entry name" value="NadA-like"/>
    <property type="match status" value="3"/>
</dbReference>
<evidence type="ECO:0000256" key="9">
    <source>
        <dbReference type="ARBA" id="ARBA00023004"/>
    </source>
</evidence>
<evidence type="ECO:0000313" key="12">
    <source>
        <dbReference type="EMBL" id="TAA76076.1"/>
    </source>
</evidence>
<evidence type="ECO:0000256" key="1">
    <source>
        <dbReference type="ARBA" id="ARBA00001966"/>
    </source>
</evidence>
<dbReference type="Pfam" id="PF02445">
    <property type="entry name" value="NadA"/>
    <property type="match status" value="1"/>
</dbReference>
<dbReference type="GO" id="GO:0005829">
    <property type="term" value="C:cytosol"/>
    <property type="evidence" value="ECO:0007669"/>
    <property type="project" value="TreeGrafter"/>
</dbReference>
<keyword evidence="13" id="KW-1185">Reference proteome</keyword>
<keyword evidence="8" id="KW-0479">Metal-binding</keyword>
<dbReference type="SUPFAM" id="SSF142754">
    <property type="entry name" value="NadA-like"/>
    <property type="match status" value="1"/>
</dbReference>
<sequence>MNTLDVDYPKVNSAAIEQAQRDALEASALFQEDEKARLVAEIRALLQKRNAVLIAHYYTADDIQELAESTGGCVADSLEMARVGRDHSAQTLIVAGVRFMGETAKILSPEKRVLMPSLRAECSLDLNCPAELFREVRNKYPDRTAVVYANTSAAVKAEADWVVTSSNALKIVSHLKQEGRKILWAPDRFLGDYIQRETGADMLLWPGSCIVHEKFKASALIRLKERYPQAEVLVHPESPMDIIKLANYVGSTTNLLNAAKNSKASVFIVATEPGIFYKMRQAMPDKLFLEAPKEGEGATCESCSRCPWMAMNGLKNLLTVLNDGSNEIHVEESIRVRAVESINRMMSFSFAASPPACS</sequence>
<evidence type="ECO:0000256" key="10">
    <source>
        <dbReference type="ARBA" id="ARBA00023014"/>
    </source>
</evidence>
<dbReference type="EC" id="2.5.1.72" evidence="3 11"/>
<proteinExistence type="predicted"/>
<evidence type="ECO:0000256" key="6">
    <source>
        <dbReference type="ARBA" id="ARBA00022642"/>
    </source>
</evidence>
<accession>A0A521G4X9</accession>
<dbReference type="PANTHER" id="PTHR30573">
    <property type="entry name" value="QUINOLINATE SYNTHETASE A"/>
    <property type="match status" value="1"/>
</dbReference>
<protein>
    <recommendedName>
        <fullName evidence="3 11">Quinolinate synthase</fullName>
        <ecNumber evidence="3 11">2.5.1.72</ecNumber>
    </recommendedName>
</protein>
<evidence type="ECO:0000256" key="7">
    <source>
        <dbReference type="ARBA" id="ARBA00022679"/>
    </source>
</evidence>
<comment type="pathway">
    <text evidence="2">Cofactor biosynthesis; NAD(+) biosynthesis; quinolinate from iminoaspartate: step 1/1.</text>
</comment>
<keyword evidence="6" id="KW-0662">Pyridine nucleotide biosynthesis</keyword>
<evidence type="ECO:0000256" key="3">
    <source>
        <dbReference type="ARBA" id="ARBA00012669"/>
    </source>
</evidence>
<keyword evidence="7 12" id="KW-0808">Transferase</keyword>
<comment type="caution">
    <text evidence="12">The sequence shown here is derived from an EMBL/GenBank/DDBJ whole genome shotgun (WGS) entry which is preliminary data.</text>
</comment>
<dbReference type="UniPathway" id="UPA00253">
    <property type="reaction ID" value="UER00327"/>
</dbReference>
<keyword evidence="5" id="KW-0963">Cytoplasm</keyword>
<dbReference type="NCBIfam" id="NF006877">
    <property type="entry name" value="PRK09375.1-1"/>
    <property type="match status" value="1"/>
</dbReference>
<keyword evidence="4" id="KW-0004">4Fe-4S</keyword>
<evidence type="ECO:0000313" key="13">
    <source>
        <dbReference type="Proteomes" id="UP000316238"/>
    </source>
</evidence>
<dbReference type="GO" id="GO:0046872">
    <property type="term" value="F:metal ion binding"/>
    <property type="evidence" value="ECO:0007669"/>
    <property type="project" value="UniProtKB-KW"/>
</dbReference>
<evidence type="ECO:0000256" key="2">
    <source>
        <dbReference type="ARBA" id="ARBA00005065"/>
    </source>
</evidence>
<dbReference type="Proteomes" id="UP000316238">
    <property type="component" value="Unassembled WGS sequence"/>
</dbReference>
<dbReference type="FunFam" id="3.40.50.10800:FF:000003">
    <property type="entry name" value="Quinolinate synthase A"/>
    <property type="match status" value="1"/>
</dbReference>
<evidence type="ECO:0000256" key="5">
    <source>
        <dbReference type="ARBA" id="ARBA00022490"/>
    </source>
</evidence>
<dbReference type="EMBL" id="NQJD01000002">
    <property type="protein sequence ID" value="TAA76076.1"/>
    <property type="molecule type" value="Genomic_DNA"/>
</dbReference>
<dbReference type="InterPro" id="IPR036094">
    <property type="entry name" value="NadA_sf"/>
</dbReference>